<dbReference type="EMBL" id="JAQIZT010000018">
    <property type="protein sequence ID" value="KAJ6958474.1"/>
    <property type="molecule type" value="Genomic_DNA"/>
</dbReference>
<keyword evidence="2" id="KW-1185">Reference proteome</keyword>
<comment type="caution">
    <text evidence="1">The sequence shown here is derived from an EMBL/GenBank/DDBJ whole genome shotgun (WGS) entry which is preliminary data.</text>
</comment>
<protein>
    <submittedName>
        <fullName evidence="1">Uncharacterized protein</fullName>
    </submittedName>
</protein>
<sequence>MSTLCKLHQNLASLKFPWLGSQLFAPSANSSSYFCRAMRIVAAKRVAEQALILCEGEISSSMEKDKETVTVEEEGFSLELPAPSGWKKKVPF</sequence>
<evidence type="ECO:0000313" key="1">
    <source>
        <dbReference type="EMBL" id="KAJ6958474.1"/>
    </source>
</evidence>
<evidence type="ECO:0000313" key="2">
    <source>
        <dbReference type="Proteomes" id="UP001164929"/>
    </source>
</evidence>
<name>A0AAD6LD93_9ROSI</name>
<organism evidence="1 2">
    <name type="scientific">Populus alba x Populus x berolinensis</name>
    <dbReference type="NCBI Taxonomy" id="444605"/>
    <lineage>
        <taxon>Eukaryota</taxon>
        <taxon>Viridiplantae</taxon>
        <taxon>Streptophyta</taxon>
        <taxon>Embryophyta</taxon>
        <taxon>Tracheophyta</taxon>
        <taxon>Spermatophyta</taxon>
        <taxon>Magnoliopsida</taxon>
        <taxon>eudicotyledons</taxon>
        <taxon>Gunneridae</taxon>
        <taxon>Pentapetalae</taxon>
        <taxon>rosids</taxon>
        <taxon>fabids</taxon>
        <taxon>Malpighiales</taxon>
        <taxon>Salicaceae</taxon>
        <taxon>Saliceae</taxon>
        <taxon>Populus</taxon>
    </lineage>
</organism>
<proteinExistence type="predicted"/>
<reference evidence="1 2" key="1">
    <citation type="journal article" date="2023" name="Mol. Ecol. Resour.">
        <title>Chromosome-level genome assembly of a triploid poplar Populus alba 'Berolinensis'.</title>
        <authorList>
            <person name="Chen S."/>
            <person name="Yu Y."/>
            <person name="Wang X."/>
            <person name="Wang S."/>
            <person name="Zhang T."/>
            <person name="Zhou Y."/>
            <person name="He R."/>
            <person name="Meng N."/>
            <person name="Wang Y."/>
            <person name="Liu W."/>
            <person name="Liu Z."/>
            <person name="Liu J."/>
            <person name="Guo Q."/>
            <person name="Huang H."/>
            <person name="Sederoff R.R."/>
            <person name="Wang G."/>
            <person name="Qu G."/>
            <person name="Chen S."/>
        </authorList>
    </citation>
    <scope>NUCLEOTIDE SEQUENCE [LARGE SCALE GENOMIC DNA]</scope>
    <source>
        <strain evidence="1">SC-2020</strain>
    </source>
</reference>
<accession>A0AAD6LD93</accession>
<dbReference type="AlphaFoldDB" id="A0AAD6LD93"/>
<dbReference type="Proteomes" id="UP001164929">
    <property type="component" value="Chromosome 18"/>
</dbReference>
<gene>
    <name evidence="1" type="ORF">NC653_040194</name>
</gene>